<sequence>MSDPNINDPLMILDKETNEQEINDQLQHLDDLIADFKQGKDTGVPVKIPGPTIRWRKRDKDGNELYAKPRSTRNQSTKTGHSQKTSCPSNNIQCESFLQELQSSLNDSAGQHDLYLWRPHLESVIVHQSF</sequence>
<gene>
    <name evidence="2" type="ORF">AMECASPLE_035523</name>
</gene>
<proteinExistence type="predicted"/>
<evidence type="ECO:0008006" key="4">
    <source>
        <dbReference type="Google" id="ProtNLM"/>
    </source>
</evidence>
<comment type="caution">
    <text evidence="2">The sequence shown here is derived from an EMBL/GenBank/DDBJ whole genome shotgun (WGS) entry which is preliminary data.</text>
</comment>
<dbReference type="EMBL" id="JAHRIP010089950">
    <property type="protein sequence ID" value="MEQ2316726.1"/>
    <property type="molecule type" value="Genomic_DNA"/>
</dbReference>
<evidence type="ECO:0000313" key="2">
    <source>
        <dbReference type="EMBL" id="MEQ2316726.1"/>
    </source>
</evidence>
<protein>
    <recommendedName>
        <fullName evidence="4">Reverse transcriptase domain-containing protein</fullName>
    </recommendedName>
</protein>
<feature type="region of interest" description="Disordered" evidence="1">
    <location>
        <begin position="40"/>
        <end position="90"/>
    </location>
</feature>
<feature type="compositionally biased region" description="Polar residues" evidence="1">
    <location>
        <begin position="72"/>
        <end position="90"/>
    </location>
</feature>
<name>A0ABV1AGE3_9TELE</name>
<keyword evidence="3" id="KW-1185">Reference proteome</keyword>
<evidence type="ECO:0000256" key="1">
    <source>
        <dbReference type="SAM" id="MobiDB-lite"/>
    </source>
</evidence>
<dbReference type="Proteomes" id="UP001469553">
    <property type="component" value="Unassembled WGS sequence"/>
</dbReference>
<accession>A0ABV1AGE3</accession>
<organism evidence="2 3">
    <name type="scientific">Ameca splendens</name>
    <dbReference type="NCBI Taxonomy" id="208324"/>
    <lineage>
        <taxon>Eukaryota</taxon>
        <taxon>Metazoa</taxon>
        <taxon>Chordata</taxon>
        <taxon>Craniata</taxon>
        <taxon>Vertebrata</taxon>
        <taxon>Euteleostomi</taxon>
        <taxon>Actinopterygii</taxon>
        <taxon>Neopterygii</taxon>
        <taxon>Teleostei</taxon>
        <taxon>Neoteleostei</taxon>
        <taxon>Acanthomorphata</taxon>
        <taxon>Ovalentaria</taxon>
        <taxon>Atherinomorphae</taxon>
        <taxon>Cyprinodontiformes</taxon>
        <taxon>Goodeidae</taxon>
        <taxon>Ameca</taxon>
    </lineage>
</organism>
<evidence type="ECO:0000313" key="3">
    <source>
        <dbReference type="Proteomes" id="UP001469553"/>
    </source>
</evidence>
<reference evidence="2 3" key="1">
    <citation type="submission" date="2021-06" db="EMBL/GenBank/DDBJ databases">
        <authorList>
            <person name="Palmer J.M."/>
        </authorList>
    </citation>
    <scope>NUCLEOTIDE SEQUENCE [LARGE SCALE GENOMIC DNA]</scope>
    <source>
        <strain evidence="2 3">AS_MEX2019</strain>
        <tissue evidence="2">Muscle</tissue>
    </source>
</reference>